<feature type="compositionally biased region" description="Basic and acidic residues" evidence="1">
    <location>
        <begin position="46"/>
        <end position="61"/>
    </location>
</feature>
<dbReference type="OrthoDB" id="6781223at2759"/>
<feature type="region of interest" description="Disordered" evidence="1">
    <location>
        <begin position="84"/>
        <end position="116"/>
    </location>
</feature>
<name>A0A9P0CPC8_9CUCU</name>
<feature type="compositionally biased region" description="Polar residues" evidence="1">
    <location>
        <begin position="135"/>
        <end position="150"/>
    </location>
</feature>
<feature type="compositionally biased region" description="Polar residues" evidence="1">
    <location>
        <begin position="102"/>
        <end position="116"/>
    </location>
</feature>
<organism evidence="2 3">
    <name type="scientific">Psylliodes chrysocephalus</name>
    <dbReference type="NCBI Taxonomy" id="3402493"/>
    <lineage>
        <taxon>Eukaryota</taxon>
        <taxon>Metazoa</taxon>
        <taxon>Ecdysozoa</taxon>
        <taxon>Arthropoda</taxon>
        <taxon>Hexapoda</taxon>
        <taxon>Insecta</taxon>
        <taxon>Pterygota</taxon>
        <taxon>Neoptera</taxon>
        <taxon>Endopterygota</taxon>
        <taxon>Coleoptera</taxon>
        <taxon>Polyphaga</taxon>
        <taxon>Cucujiformia</taxon>
        <taxon>Chrysomeloidea</taxon>
        <taxon>Chrysomelidae</taxon>
        <taxon>Galerucinae</taxon>
        <taxon>Alticini</taxon>
        <taxon>Psylliodes</taxon>
    </lineage>
</organism>
<keyword evidence="3" id="KW-1185">Reference proteome</keyword>
<proteinExistence type="predicted"/>
<dbReference type="EMBL" id="OV651824">
    <property type="protein sequence ID" value="CAH1102302.1"/>
    <property type="molecule type" value="Genomic_DNA"/>
</dbReference>
<feature type="compositionally biased region" description="Polar residues" evidence="1">
    <location>
        <begin position="193"/>
        <end position="227"/>
    </location>
</feature>
<gene>
    <name evidence="2" type="ORF">PSYICH_LOCUS3530</name>
</gene>
<dbReference type="Proteomes" id="UP001153636">
    <property type="component" value="Chromosome 12"/>
</dbReference>
<accession>A0A9P0CPC8</accession>
<dbReference type="AlphaFoldDB" id="A0A9P0CPC8"/>
<feature type="region of interest" description="Disordered" evidence="1">
    <location>
        <begin position="45"/>
        <end position="67"/>
    </location>
</feature>
<feature type="region of interest" description="Disordered" evidence="1">
    <location>
        <begin position="131"/>
        <end position="157"/>
    </location>
</feature>
<sequence length="357" mass="40067">MQIYSQYERVLKLNSPKTAKAKIERIGATYVNTNIFDALFSPSVTDNEKKQQEDPPAKIFEDSPLGDLQTLQKSTEEQTYNIEGRIQMRKPTTADSEESLEFQVSQESQDSQTGVRDYDITTQKLIDVLERSGDSVKSTDSLMDTESNPQLKPGQIPSKIGSKFIQAAQSITFKTITFPTNVKSSLNFGNTATLNENPGTSNTRNMTENTENISNSAGRPSNSNKSKINMPPIVIDGKTANQNTLIRDIKAMRKGEFSVKHTNYTTIIFTENKDDHAQVLAKIKNDQEPYHTYTSRDDKSHAFVLRGLAEGTKISNIEENLEEEHDIKTRAIYQMETKRRPLFLVIIGPSDNTGLSK</sequence>
<evidence type="ECO:0000313" key="3">
    <source>
        <dbReference type="Proteomes" id="UP001153636"/>
    </source>
</evidence>
<evidence type="ECO:0000256" key="1">
    <source>
        <dbReference type="SAM" id="MobiDB-lite"/>
    </source>
</evidence>
<reference evidence="2" key="1">
    <citation type="submission" date="2022-01" db="EMBL/GenBank/DDBJ databases">
        <authorList>
            <person name="King R."/>
        </authorList>
    </citation>
    <scope>NUCLEOTIDE SEQUENCE</scope>
</reference>
<feature type="region of interest" description="Disordered" evidence="1">
    <location>
        <begin position="193"/>
        <end position="232"/>
    </location>
</feature>
<protein>
    <submittedName>
        <fullName evidence="2">Uncharacterized protein</fullName>
    </submittedName>
</protein>
<evidence type="ECO:0000313" key="2">
    <source>
        <dbReference type="EMBL" id="CAH1102302.1"/>
    </source>
</evidence>